<dbReference type="EMBL" id="ON803509">
    <property type="protein sequence ID" value="UXX41842.1"/>
    <property type="molecule type" value="Genomic_DNA"/>
</dbReference>
<name>A0A977XU68_9BBAC</name>
<sequence>MTSYTNNNVVDKDLQIHKLAIEALKYELNNVVNEKIELTNENIRLTNEWNVERSNWCLMEKQQNEVITTLAEQLRKVDNKLQTILQTKQDVGVLKNDLLEQTKLLFETKKELLIQTKKNKKLKKKVQELKAYIVRCNDSLDEIICNGDDLVA</sequence>
<proteinExistence type="predicted"/>
<organism evidence="2 3">
    <name type="scientific">Psilogramma increta granulovirus</name>
    <dbReference type="NCBI Taxonomy" id="2953508"/>
    <lineage>
        <taxon>Viruses</taxon>
        <taxon>Viruses incertae sedis</taxon>
        <taxon>Naldaviricetes</taxon>
        <taxon>Lefavirales</taxon>
        <taxon>Baculoviridae</taxon>
        <taxon>Betabaculovirus</taxon>
        <taxon>Betabaculovirus psincretae</taxon>
    </lineage>
</organism>
<evidence type="ECO:0000313" key="3">
    <source>
        <dbReference type="Proteomes" id="UP001265762"/>
    </source>
</evidence>
<keyword evidence="1" id="KW-0175">Coiled coil</keyword>
<reference evidence="2" key="1">
    <citation type="journal article" date="2022" name="Virus Res.">
        <title>Genome analysis of Psilogramma increta granulovirus and its intrapopulation diversity.</title>
        <authorList>
            <person name="Zhang H."/>
            <person name="Li L."/>
            <person name="Chen B."/>
            <person name="Zuo Y."/>
            <person name="Wu W."/>
            <person name="Yuan M."/>
            <person name="Yang K."/>
        </authorList>
    </citation>
    <scope>NUCLEOTIDE SEQUENCE</scope>
    <source>
        <strain evidence="2">GZ</strain>
    </source>
</reference>
<protein>
    <submittedName>
        <fullName evidence="2">Uncharacterized protein</fullName>
    </submittedName>
</protein>
<keyword evidence="3" id="KW-1185">Reference proteome</keyword>
<evidence type="ECO:0000256" key="1">
    <source>
        <dbReference type="SAM" id="Coils"/>
    </source>
</evidence>
<dbReference type="Proteomes" id="UP001265762">
    <property type="component" value="Segment"/>
</dbReference>
<accession>A0A977XU68</accession>
<evidence type="ECO:0000313" key="2">
    <source>
        <dbReference type="EMBL" id="UXX41842.1"/>
    </source>
</evidence>
<feature type="coiled-coil region" evidence="1">
    <location>
        <begin position="21"/>
        <end position="48"/>
    </location>
</feature>